<protein>
    <recommendedName>
        <fullName evidence="6">Transport permease protein</fullName>
    </recommendedName>
</protein>
<dbReference type="RefSeq" id="WP_106128406.1">
    <property type="nucleotide sequence ID" value="NZ_PVZG01000010.1"/>
</dbReference>
<keyword evidence="6" id="KW-0813">Transport</keyword>
<reference evidence="8 9" key="1">
    <citation type="submission" date="2018-03" db="EMBL/GenBank/DDBJ databases">
        <title>Genomic Encyclopedia of Archaeal and Bacterial Type Strains, Phase II (KMG-II): from individual species to whole genera.</title>
        <authorList>
            <person name="Goeker M."/>
        </authorList>
    </citation>
    <scope>NUCLEOTIDE SEQUENCE [LARGE SCALE GENOMIC DNA]</scope>
    <source>
        <strain evidence="8 9">DSM 45348</strain>
    </source>
</reference>
<evidence type="ECO:0000256" key="4">
    <source>
        <dbReference type="ARBA" id="ARBA00023136"/>
    </source>
</evidence>
<dbReference type="Pfam" id="PF01061">
    <property type="entry name" value="ABC2_membrane"/>
    <property type="match status" value="1"/>
</dbReference>
<sequence length="246" mass="26003">MSVFVQLTRSELRLFRREPQIVFFSLAFPSILVLIVGSIPAFREADDAIGGLRVIDLYVGIATVLTLATLALQSAPMVLAGYRESGFLRRLATTPARPIALLGAQVAMCLLTALASVSLVLIVGRVVFGVALPRQPAAFLLAFLLTAGAAFAIGLFIAALAPSGKAANAIGTLLFFPAMFFAGLWTPREAFPGFLRDIADLTPLGAGERAVHEATSGSWPAWGALAVLGAYVVVFGVAAARLFRWE</sequence>
<comment type="subcellular location">
    <subcellularLocation>
        <location evidence="6">Cell membrane</location>
        <topology evidence="6">Multi-pass membrane protein</topology>
    </subcellularLocation>
    <subcellularLocation>
        <location evidence="1">Membrane</location>
        <topology evidence="1">Multi-pass membrane protein</topology>
    </subcellularLocation>
</comment>
<dbReference type="PROSITE" id="PS51012">
    <property type="entry name" value="ABC_TM2"/>
    <property type="match status" value="1"/>
</dbReference>
<dbReference type="InterPro" id="IPR047817">
    <property type="entry name" value="ABC2_TM_bact-type"/>
</dbReference>
<accession>A0A2T0S2P9</accession>
<dbReference type="Proteomes" id="UP000239209">
    <property type="component" value="Unassembled WGS sequence"/>
</dbReference>
<feature type="transmembrane region" description="Helical" evidence="6">
    <location>
        <begin position="57"/>
        <end position="79"/>
    </location>
</feature>
<evidence type="ECO:0000259" key="7">
    <source>
        <dbReference type="PROSITE" id="PS51012"/>
    </source>
</evidence>
<dbReference type="OrthoDB" id="3217868at2"/>
<feature type="domain" description="ABC transmembrane type-2" evidence="7">
    <location>
        <begin position="20"/>
        <end position="246"/>
    </location>
</feature>
<dbReference type="PANTHER" id="PTHR43027">
    <property type="entry name" value="DOXORUBICIN RESISTANCE ABC TRANSPORTER PERMEASE PROTEIN DRRC-RELATED"/>
    <property type="match status" value="1"/>
</dbReference>
<evidence type="ECO:0000256" key="6">
    <source>
        <dbReference type="RuleBase" id="RU361157"/>
    </source>
</evidence>
<dbReference type="AlphaFoldDB" id="A0A2T0S2P9"/>
<dbReference type="InterPro" id="IPR013525">
    <property type="entry name" value="ABC2_TM"/>
</dbReference>
<dbReference type="PANTHER" id="PTHR43027:SF2">
    <property type="entry name" value="TRANSPORT PERMEASE PROTEIN"/>
    <property type="match status" value="1"/>
</dbReference>
<keyword evidence="9" id="KW-1185">Reference proteome</keyword>
<dbReference type="GO" id="GO:0046677">
    <property type="term" value="P:response to antibiotic"/>
    <property type="evidence" value="ECO:0007669"/>
    <property type="project" value="UniProtKB-KW"/>
</dbReference>
<dbReference type="GO" id="GO:0140359">
    <property type="term" value="F:ABC-type transporter activity"/>
    <property type="evidence" value="ECO:0007669"/>
    <property type="project" value="InterPro"/>
</dbReference>
<dbReference type="PIRSF" id="PIRSF006648">
    <property type="entry name" value="DrrB"/>
    <property type="match status" value="1"/>
</dbReference>
<comment type="similarity">
    <text evidence="6">Belongs to the ABC-2 integral membrane protein family.</text>
</comment>
<feature type="transmembrane region" description="Helical" evidence="6">
    <location>
        <begin position="21"/>
        <end position="42"/>
    </location>
</feature>
<evidence type="ECO:0000256" key="5">
    <source>
        <dbReference type="ARBA" id="ARBA00023251"/>
    </source>
</evidence>
<feature type="transmembrane region" description="Helical" evidence="6">
    <location>
        <begin position="166"/>
        <end position="185"/>
    </location>
</feature>
<dbReference type="InterPro" id="IPR000412">
    <property type="entry name" value="ABC_2_transport"/>
</dbReference>
<evidence type="ECO:0000256" key="1">
    <source>
        <dbReference type="ARBA" id="ARBA00004141"/>
    </source>
</evidence>
<organism evidence="8 9">
    <name type="scientific">Pseudosporangium ferrugineum</name>
    <dbReference type="NCBI Taxonomy" id="439699"/>
    <lineage>
        <taxon>Bacteria</taxon>
        <taxon>Bacillati</taxon>
        <taxon>Actinomycetota</taxon>
        <taxon>Actinomycetes</taxon>
        <taxon>Micromonosporales</taxon>
        <taxon>Micromonosporaceae</taxon>
        <taxon>Pseudosporangium</taxon>
    </lineage>
</organism>
<evidence type="ECO:0000256" key="3">
    <source>
        <dbReference type="ARBA" id="ARBA00022989"/>
    </source>
</evidence>
<proteinExistence type="inferred from homology"/>
<gene>
    <name evidence="8" type="ORF">CLV70_110190</name>
</gene>
<feature type="transmembrane region" description="Helical" evidence="6">
    <location>
        <begin position="221"/>
        <end position="243"/>
    </location>
</feature>
<name>A0A2T0S2P9_9ACTN</name>
<evidence type="ECO:0000313" key="9">
    <source>
        <dbReference type="Proteomes" id="UP000239209"/>
    </source>
</evidence>
<dbReference type="GO" id="GO:0043190">
    <property type="term" value="C:ATP-binding cassette (ABC) transporter complex"/>
    <property type="evidence" value="ECO:0007669"/>
    <property type="project" value="InterPro"/>
</dbReference>
<keyword evidence="6" id="KW-1003">Cell membrane</keyword>
<dbReference type="EMBL" id="PVZG01000010">
    <property type="protein sequence ID" value="PRY27603.1"/>
    <property type="molecule type" value="Genomic_DNA"/>
</dbReference>
<dbReference type="InterPro" id="IPR052902">
    <property type="entry name" value="ABC-2_transporter"/>
</dbReference>
<evidence type="ECO:0000313" key="8">
    <source>
        <dbReference type="EMBL" id="PRY27603.1"/>
    </source>
</evidence>
<keyword evidence="5" id="KW-0046">Antibiotic resistance</keyword>
<keyword evidence="2 6" id="KW-0812">Transmembrane</keyword>
<keyword evidence="4 6" id="KW-0472">Membrane</keyword>
<evidence type="ECO:0000256" key="2">
    <source>
        <dbReference type="ARBA" id="ARBA00022692"/>
    </source>
</evidence>
<comment type="caution">
    <text evidence="8">The sequence shown here is derived from an EMBL/GenBank/DDBJ whole genome shotgun (WGS) entry which is preliminary data.</text>
</comment>
<feature type="transmembrane region" description="Helical" evidence="6">
    <location>
        <begin position="138"/>
        <end position="159"/>
    </location>
</feature>
<feature type="transmembrane region" description="Helical" evidence="6">
    <location>
        <begin position="99"/>
        <end position="132"/>
    </location>
</feature>
<keyword evidence="3 6" id="KW-1133">Transmembrane helix</keyword>